<protein>
    <submittedName>
        <fullName evidence="2">Uncharacterized protein LOC104793257</fullName>
    </submittedName>
</protein>
<proteinExistence type="predicted"/>
<dbReference type="GeneID" id="104793257"/>
<dbReference type="Proteomes" id="UP000694864">
    <property type="component" value="Chromosome 6"/>
</dbReference>
<reference evidence="2" key="2">
    <citation type="submission" date="2025-08" db="UniProtKB">
        <authorList>
            <consortium name="RefSeq"/>
        </authorList>
    </citation>
    <scope>IDENTIFICATION</scope>
    <source>
        <tissue evidence="2">Leaf</tissue>
    </source>
</reference>
<evidence type="ECO:0000313" key="1">
    <source>
        <dbReference type="Proteomes" id="UP000694864"/>
    </source>
</evidence>
<gene>
    <name evidence="2" type="primary">LOC104793257</name>
</gene>
<accession>A0ABM0ZML8</accession>
<dbReference type="RefSeq" id="XP_010517883.1">
    <property type="nucleotide sequence ID" value="XM_010519581.1"/>
</dbReference>
<name>A0ABM0ZML8_CAMSA</name>
<reference evidence="1" key="1">
    <citation type="journal article" date="2014" name="Nat. Commun.">
        <title>The emerging biofuel crop Camelina sativa retains a highly undifferentiated hexaploid genome structure.</title>
        <authorList>
            <person name="Kagale S."/>
            <person name="Koh C."/>
            <person name="Nixon J."/>
            <person name="Bollina V."/>
            <person name="Clarke W.E."/>
            <person name="Tuteja R."/>
            <person name="Spillane C."/>
            <person name="Robinson S.J."/>
            <person name="Links M.G."/>
            <person name="Clarke C."/>
            <person name="Higgins E.E."/>
            <person name="Huebert T."/>
            <person name="Sharpe A.G."/>
            <person name="Parkin I.A."/>
        </authorList>
    </citation>
    <scope>NUCLEOTIDE SEQUENCE [LARGE SCALE GENOMIC DNA]</scope>
    <source>
        <strain evidence="1">cv. DH55</strain>
    </source>
</reference>
<keyword evidence="1" id="KW-1185">Reference proteome</keyword>
<organism evidence="1 2">
    <name type="scientific">Camelina sativa</name>
    <name type="common">False flax</name>
    <name type="synonym">Myagrum sativum</name>
    <dbReference type="NCBI Taxonomy" id="90675"/>
    <lineage>
        <taxon>Eukaryota</taxon>
        <taxon>Viridiplantae</taxon>
        <taxon>Streptophyta</taxon>
        <taxon>Embryophyta</taxon>
        <taxon>Tracheophyta</taxon>
        <taxon>Spermatophyta</taxon>
        <taxon>Magnoliopsida</taxon>
        <taxon>eudicotyledons</taxon>
        <taxon>Gunneridae</taxon>
        <taxon>Pentapetalae</taxon>
        <taxon>rosids</taxon>
        <taxon>malvids</taxon>
        <taxon>Brassicales</taxon>
        <taxon>Brassicaceae</taxon>
        <taxon>Camelineae</taxon>
        <taxon>Camelina</taxon>
    </lineage>
</organism>
<sequence length="100" mass="11158">MERVERVKGINEVYATIKKIASRLSITEDQATFLLLFFKWDEKKVEKACDPVTGSSTFYFLTNPASDSAMNTSSPKHMIWTIGTCSVQVVTAGKCIYILG</sequence>
<evidence type="ECO:0000313" key="2">
    <source>
        <dbReference type="RefSeq" id="XP_010517883.1"/>
    </source>
</evidence>